<dbReference type="RefSeq" id="XP_024344911.1">
    <property type="nucleotide sequence ID" value="XM_024478260.1"/>
</dbReference>
<dbReference type="OrthoDB" id="3215905at2759"/>
<evidence type="ECO:0000256" key="1">
    <source>
        <dbReference type="SAM" id="Phobius"/>
    </source>
</evidence>
<reference evidence="2 3" key="1">
    <citation type="submission" date="2017-04" db="EMBL/GenBank/DDBJ databases">
        <title>Genome Sequence of the Model Brown-Rot Fungus Postia placenta SB12.</title>
        <authorList>
            <consortium name="DOE Joint Genome Institute"/>
            <person name="Gaskell J."/>
            <person name="Kersten P."/>
            <person name="Larrondo L.F."/>
            <person name="Canessa P."/>
            <person name="Martinez D."/>
            <person name="Hibbett D."/>
            <person name="Schmoll M."/>
            <person name="Kubicek C.P."/>
            <person name="Martinez A.T."/>
            <person name="Yadav J."/>
            <person name="Master E."/>
            <person name="Magnuson J.K."/>
            <person name="James T."/>
            <person name="Yaver D."/>
            <person name="Berka R."/>
            <person name="Labutti K."/>
            <person name="Lipzen A."/>
            <person name="Aerts A."/>
            <person name="Barry K."/>
            <person name="Henrissat B."/>
            <person name="Blanchette R."/>
            <person name="Grigoriev I."/>
            <person name="Cullen D."/>
        </authorList>
    </citation>
    <scope>NUCLEOTIDE SEQUENCE [LARGE SCALE GENOMIC DNA]</scope>
    <source>
        <strain evidence="2 3">MAD-698-R-SB12</strain>
    </source>
</reference>
<accession>A0A1X6NHL8</accession>
<dbReference type="Proteomes" id="UP000194127">
    <property type="component" value="Unassembled WGS sequence"/>
</dbReference>
<keyword evidence="1" id="KW-1133">Transmembrane helix</keyword>
<keyword evidence="3" id="KW-1185">Reference proteome</keyword>
<keyword evidence="1" id="KW-0812">Transmembrane</keyword>
<feature type="transmembrane region" description="Helical" evidence="1">
    <location>
        <begin position="487"/>
        <end position="506"/>
    </location>
</feature>
<proteinExistence type="predicted"/>
<gene>
    <name evidence="2" type="ORF">POSPLADRAFT_1043258</name>
</gene>
<organism evidence="2 3">
    <name type="scientific">Postia placenta MAD-698-R-SB12</name>
    <dbReference type="NCBI Taxonomy" id="670580"/>
    <lineage>
        <taxon>Eukaryota</taxon>
        <taxon>Fungi</taxon>
        <taxon>Dikarya</taxon>
        <taxon>Basidiomycota</taxon>
        <taxon>Agaricomycotina</taxon>
        <taxon>Agaricomycetes</taxon>
        <taxon>Polyporales</taxon>
        <taxon>Adustoporiaceae</taxon>
        <taxon>Rhodonia</taxon>
    </lineage>
</organism>
<name>A0A1X6NHL8_9APHY</name>
<dbReference type="AlphaFoldDB" id="A0A1X6NHL8"/>
<sequence>MPGNVPRALLPPPRRCFLQLPSLPCLQARSNVLLLGHLSDSPKPVYRTGSSKTPRVKRTGPESYRKLKQARGVFGHKLNVVWKDTSFVSSPMATGDEKIRGPVMIWIGVRPDSLNGEDAFGISNDILDLLAKFDIDDVEVEYRESVYKRSAGPALLRSVSDFNATVDVRGPLTPALGLPIAASDRQDAQGTMTLYFAESVKKDWGQRNIGCIHFSPAIAFNVGPGGFTKDWGAFELDCDKFKDAFRGNCTEIPPHQFTSKMYPRDDGKPTFKYLDDRPLQLGDIITEERMRDPDTLNHNNEACLLVIKNGSATGVIIGRATGVSLFVRDDETGQESMAWAIYNYDNNSGAFSAPGDSGSIIVDGLGRIGGLLTGGTGKTETSDVTTPPSWRRCPPDSLHASYTVSQMKTVQDANGSTDGAYDFEDAARVKHIRIGVWDLYEERKDSLRSRIPGAATLVQYKEIVQCLPYIRLVLNDMLKIRNGLTLLWLYALVQLLLALIPAASLWSVQTAVEIRTVDKSFLLRVFLGHTVCTVVERLLSFAQEELQHPMKTRLQQYYQVHIAHARARLDVPTFGDAVVERQLDDVDPGYFPNAAWSTFDMMASALTITVQTTGQVTVLIRVLKAQPGGLLIAAIAIAHSGFRLANNRSGYLFRTGRKESLVETRTIVDCPLTVYSCLGCKH</sequence>
<dbReference type="EMBL" id="KZ110591">
    <property type="protein sequence ID" value="OSX68117.1"/>
    <property type="molecule type" value="Genomic_DNA"/>
</dbReference>
<evidence type="ECO:0000313" key="2">
    <source>
        <dbReference type="EMBL" id="OSX68117.1"/>
    </source>
</evidence>
<keyword evidence="1" id="KW-0472">Membrane</keyword>
<protein>
    <submittedName>
        <fullName evidence="2">Uncharacterized protein</fullName>
    </submittedName>
</protein>
<evidence type="ECO:0000313" key="3">
    <source>
        <dbReference type="Proteomes" id="UP000194127"/>
    </source>
</evidence>
<dbReference type="GeneID" id="36323210"/>